<dbReference type="SUPFAM" id="SSF54427">
    <property type="entry name" value="NTF2-like"/>
    <property type="match status" value="2"/>
</dbReference>
<name>A0A2J6S7H1_HYAVF</name>
<dbReference type="Gene3D" id="3.10.450.50">
    <property type="match status" value="2"/>
</dbReference>
<dbReference type="Proteomes" id="UP000235786">
    <property type="component" value="Unassembled WGS sequence"/>
</dbReference>
<feature type="region of interest" description="Disordered" evidence="1">
    <location>
        <begin position="1"/>
        <end position="20"/>
    </location>
</feature>
<dbReference type="Pfam" id="PF13577">
    <property type="entry name" value="SnoaL_4"/>
    <property type="match status" value="2"/>
</dbReference>
<keyword evidence="4" id="KW-1185">Reference proteome</keyword>
<feature type="domain" description="SnoaL-like" evidence="2">
    <location>
        <begin position="242"/>
        <end position="367"/>
    </location>
</feature>
<protein>
    <recommendedName>
        <fullName evidence="2">SnoaL-like domain-containing protein</fullName>
    </recommendedName>
</protein>
<dbReference type="OrthoDB" id="4125116at2759"/>
<proteinExistence type="predicted"/>
<reference evidence="3 4" key="1">
    <citation type="submission" date="2016-04" db="EMBL/GenBank/DDBJ databases">
        <title>A degradative enzymes factory behind the ericoid mycorrhizal symbiosis.</title>
        <authorList>
            <consortium name="DOE Joint Genome Institute"/>
            <person name="Martino E."/>
            <person name="Morin E."/>
            <person name="Grelet G."/>
            <person name="Kuo A."/>
            <person name="Kohler A."/>
            <person name="Daghino S."/>
            <person name="Barry K."/>
            <person name="Choi C."/>
            <person name="Cichocki N."/>
            <person name="Clum A."/>
            <person name="Copeland A."/>
            <person name="Hainaut M."/>
            <person name="Haridas S."/>
            <person name="Labutti K."/>
            <person name="Lindquist E."/>
            <person name="Lipzen A."/>
            <person name="Khouja H.-R."/>
            <person name="Murat C."/>
            <person name="Ohm R."/>
            <person name="Olson A."/>
            <person name="Spatafora J."/>
            <person name="Veneault-Fourrey C."/>
            <person name="Henrissat B."/>
            <person name="Grigoriev I."/>
            <person name="Martin F."/>
            <person name="Perotto S."/>
        </authorList>
    </citation>
    <scope>NUCLEOTIDE SEQUENCE [LARGE SCALE GENOMIC DNA]</scope>
    <source>
        <strain evidence="3 4">F</strain>
    </source>
</reference>
<evidence type="ECO:0000313" key="3">
    <source>
        <dbReference type="EMBL" id="PMD46719.1"/>
    </source>
</evidence>
<dbReference type="EMBL" id="KZ613939">
    <property type="protein sequence ID" value="PMD46719.1"/>
    <property type="molecule type" value="Genomic_DNA"/>
</dbReference>
<evidence type="ECO:0000313" key="4">
    <source>
        <dbReference type="Proteomes" id="UP000235786"/>
    </source>
</evidence>
<feature type="domain" description="SnoaL-like" evidence="2">
    <location>
        <begin position="48"/>
        <end position="177"/>
    </location>
</feature>
<dbReference type="AlphaFoldDB" id="A0A2J6S7H1"/>
<sequence length="394" mass="45121">MAINDTNGTNGTNEHANGHTNGTEIDLRKLVLDLQTTVRHLQSELAKVQDSQAIVALLNRYTALHDEACYDLSKRQQWENLFAVDGVAIYPYGKHEGRKGMGSWAFGGVSYFEQCQLLSSNFDVTYASEERQEAFVRTNCIAQWMKKREVFSEHFDEGGFYNWTLKKEDGVWRIAKVHLTITWTTGEDPTGVGPKDDSRKLNHETTISSIHPGRPEQPLLNENVSKIQTPTSFEDKVTYLYEEKRITDLLNDYAYRLDAFKTRSDNLEESWQQLFTHDCQVTYPFGTHYRREGLGKWAFEAESRFHRMQHLSSNFKIFLEGEGKAKGRSSLIAVCGIDAHDIGKTFSEGGYYYWDFRQVDGEWKIERLLLDVVWTHGDSLGLNDLVKDGSKGVS</sequence>
<organism evidence="3 4">
    <name type="scientific">Hyaloscypha variabilis (strain UAMH 11265 / GT02V1 / F)</name>
    <name type="common">Meliniomyces variabilis</name>
    <dbReference type="NCBI Taxonomy" id="1149755"/>
    <lineage>
        <taxon>Eukaryota</taxon>
        <taxon>Fungi</taxon>
        <taxon>Dikarya</taxon>
        <taxon>Ascomycota</taxon>
        <taxon>Pezizomycotina</taxon>
        <taxon>Leotiomycetes</taxon>
        <taxon>Helotiales</taxon>
        <taxon>Hyaloscyphaceae</taxon>
        <taxon>Hyaloscypha</taxon>
        <taxon>Hyaloscypha variabilis</taxon>
    </lineage>
</organism>
<dbReference type="InterPro" id="IPR032710">
    <property type="entry name" value="NTF2-like_dom_sf"/>
</dbReference>
<dbReference type="InterPro" id="IPR037401">
    <property type="entry name" value="SnoaL-like"/>
</dbReference>
<gene>
    <name evidence="3" type="ORF">L207DRAFT_524082</name>
</gene>
<evidence type="ECO:0000256" key="1">
    <source>
        <dbReference type="SAM" id="MobiDB-lite"/>
    </source>
</evidence>
<accession>A0A2J6S7H1</accession>
<evidence type="ECO:0000259" key="2">
    <source>
        <dbReference type="Pfam" id="PF13577"/>
    </source>
</evidence>